<feature type="domain" description="Response regulatory" evidence="4">
    <location>
        <begin position="132"/>
        <end position="249"/>
    </location>
</feature>
<dbReference type="PROSITE" id="PS50894">
    <property type="entry name" value="HPT"/>
    <property type="match status" value="1"/>
</dbReference>
<dbReference type="SUPFAM" id="SSF52172">
    <property type="entry name" value="CheY-like"/>
    <property type="match status" value="2"/>
</dbReference>
<keyword evidence="1" id="KW-0902">Two-component regulatory system</keyword>
<feature type="domain" description="HPt" evidence="7">
    <location>
        <begin position="14"/>
        <end position="117"/>
    </location>
</feature>
<evidence type="ECO:0000259" key="7">
    <source>
        <dbReference type="PROSITE" id="PS50894"/>
    </source>
</evidence>
<dbReference type="Gene3D" id="1.20.120.160">
    <property type="entry name" value="HPT domain"/>
    <property type="match status" value="1"/>
</dbReference>
<reference evidence="8 9" key="1">
    <citation type="submission" date="2020-12" db="EMBL/GenBank/DDBJ databases">
        <authorList>
            <person name="Ruan W."/>
            <person name="Khan S.A."/>
            <person name="Jeon C.O."/>
        </authorList>
    </citation>
    <scope>NUCLEOTIDE SEQUENCE [LARGE SCALE GENOMIC DNA]</scope>
    <source>
        <strain evidence="8 9">MA-13</strain>
    </source>
</reference>
<evidence type="ECO:0000259" key="6">
    <source>
        <dbReference type="PROSITE" id="PS50887"/>
    </source>
</evidence>
<dbReference type="Gene3D" id="3.40.50.2300">
    <property type="match status" value="2"/>
</dbReference>
<dbReference type="PANTHER" id="PTHR33121">
    <property type="entry name" value="CYCLIC DI-GMP PHOSPHODIESTERASE PDEF"/>
    <property type="match status" value="1"/>
</dbReference>
<dbReference type="CDD" id="cd01948">
    <property type="entry name" value="EAL"/>
    <property type="match status" value="1"/>
</dbReference>
<accession>A0ABS7XD31</accession>
<dbReference type="InterPro" id="IPR000160">
    <property type="entry name" value="GGDEF_dom"/>
</dbReference>
<feature type="domain" description="GGDEF" evidence="6">
    <location>
        <begin position="421"/>
        <end position="553"/>
    </location>
</feature>
<dbReference type="PROSITE" id="PS50883">
    <property type="entry name" value="EAL"/>
    <property type="match status" value="1"/>
</dbReference>
<dbReference type="InterPro" id="IPR035919">
    <property type="entry name" value="EAL_sf"/>
</dbReference>
<dbReference type="InterPro" id="IPR001789">
    <property type="entry name" value="Sig_transdc_resp-reg_receiver"/>
</dbReference>
<dbReference type="SMART" id="SM00267">
    <property type="entry name" value="GGDEF"/>
    <property type="match status" value="1"/>
</dbReference>
<dbReference type="Gene3D" id="3.20.20.450">
    <property type="entry name" value="EAL domain"/>
    <property type="match status" value="1"/>
</dbReference>
<dbReference type="Pfam" id="PF01627">
    <property type="entry name" value="Hpt"/>
    <property type="match status" value="1"/>
</dbReference>
<dbReference type="PROSITE" id="PS50887">
    <property type="entry name" value="GGDEF"/>
    <property type="match status" value="1"/>
</dbReference>
<dbReference type="InterPro" id="IPR036641">
    <property type="entry name" value="HPT_dom_sf"/>
</dbReference>
<evidence type="ECO:0000256" key="3">
    <source>
        <dbReference type="PROSITE-ProRule" id="PRU00169"/>
    </source>
</evidence>
<dbReference type="Proteomes" id="UP000663814">
    <property type="component" value="Unassembled WGS sequence"/>
</dbReference>
<dbReference type="InterPro" id="IPR029787">
    <property type="entry name" value="Nucleotide_cyclase"/>
</dbReference>
<evidence type="ECO:0000259" key="5">
    <source>
        <dbReference type="PROSITE" id="PS50883"/>
    </source>
</evidence>
<feature type="modified residue" description="4-aspartylphosphate" evidence="3">
    <location>
        <position position="307"/>
    </location>
</feature>
<feature type="modified residue" description="Phosphohistidine" evidence="2">
    <location>
        <position position="56"/>
    </location>
</feature>
<dbReference type="InterPro" id="IPR008207">
    <property type="entry name" value="Sig_transdc_His_kin_Hpt_dom"/>
</dbReference>
<dbReference type="NCBIfam" id="TIGR00254">
    <property type="entry name" value="GGDEF"/>
    <property type="match status" value="1"/>
</dbReference>
<name>A0ABS7XD31_9GAMM</name>
<keyword evidence="9" id="KW-1185">Reference proteome</keyword>
<keyword evidence="3" id="KW-0597">Phosphoprotein</keyword>
<dbReference type="PROSITE" id="PS50110">
    <property type="entry name" value="RESPONSE_REGULATORY"/>
    <property type="match status" value="2"/>
</dbReference>
<dbReference type="Pfam" id="PF00072">
    <property type="entry name" value="Response_reg"/>
    <property type="match status" value="2"/>
</dbReference>
<feature type="domain" description="Response regulatory" evidence="4">
    <location>
        <begin position="258"/>
        <end position="374"/>
    </location>
</feature>
<dbReference type="InterPro" id="IPR001633">
    <property type="entry name" value="EAL_dom"/>
</dbReference>
<protein>
    <submittedName>
        <fullName evidence="8">EAL domain-containing protein</fullName>
    </submittedName>
</protein>
<feature type="domain" description="EAL" evidence="5">
    <location>
        <begin position="562"/>
        <end position="813"/>
    </location>
</feature>
<proteinExistence type="predicted"/>
<evidence type="ECO:0000259" key="4">
    <source>
        <dbReference type="PROSITE" id="PS50110"/>
    </source>
</evidence>
<dbReference type="InterPro" id="IPR043128">
    <property type="entry name" value="Rev_trsase/Diguanyl_cyclase"/>
</dbReference>
<gene>
    <name evidence="8" type="ORF">I4W93_015410</name>
</gene>
<feature type="modified residue" description="4-aspartylphosphate" evidence="3">
    <location>
        <position position="181"/>
    </location>
</feature>
<dbReference type="InterPro" id="IPR050706">
    <property type="entry name" value="Cyclic-di-GMP_PDE-like"/>
</dbReference>
<sequence>MANTLSGNKWRTMQLQYRKNLLYKAEQLQQSWLDFSADGSADGNADALMQLQRLSHQLAGSGAIYGFPEISQLAQQLNKLLNADNITDNTALSFIHNALVSLVDELVNDSTGETDTQSYSQSLNQVTAEKSKVVFVDDDTDLLRHHTQALNDAGYVVIPLQDIKQLADTVRQEQPLAVICDMAFPEGETAGADYIQQVRQQQGAAFPVLFISAYDNFSNRLAAVRAGSSHYLAKPVSSEKLCQMLTTLLQKPEQDPYRVMLIDDDNDVLRFYRQTLKLAGYQVYCCQQAKQALQLILRHQPELVLIDLHMPDCNGLELGQIIRQHTDLIDTPIVFMSADESVDEKLAAVRLAGDEFIHKPIAPWRLLMVVEARVKRSRLLRQQKRQLMRQPELMQQLDTLTALPTLKQLHRDITALQQQQRPFYLLKLDLNKFHLVNDVYGHSTGDLLLQTAAWRLAQQLETTDKLYRQNGDEFWLLLHTDDTLSVNKLAEKLLLQLSQHTDELLKDINLTASIGICRPDNYTEQAETLLQQANIALHDAKKNSGYQIRHYNNTMQSEISRRYQLQQSLKPALQQKAFYPVYQPIVDHTAQLCSVELLARWQHPQLGFISPEVFIPLLEEEGLITFLTLQMLQQGISQLAHWRKIQPNLRLSINFSAPDIANPELVAQLTKVLAQHTLPATALIIEITESILIEQSDVVMQQLCSLKQLGVSIALDDFGTGFSSLSYLDRYPVDILKIDRSFINKLGDTKARRLTLAIIHLAHELNLKITAEGVEHPQQLLLLQQEKCHYFQGYYFSKPLIAADIENKVSYSAKARYSD</sequence>
<evidence type="ECO:0000256" key="2">
    <source>
        <dbReference type="PROSITE-ProRule" id="PRU00110"/>
    </source>
</evidence>
<organism evidence="8 9">
    <name type="scientific">Rheinheimera maricola</name>
    <dbReference type="NCBI Taxonomy" id="2793282"/>
    <lineage>
        <taxon>Bacteria</taxon>
        <taxon>Pseudomonadati</taxon>
        <taxon>Pseudomonadota</taxon>
        <taxon>Gammaproteobacteria</taxon>
        <taxon>Chromatiales</taxon>
        <taxon>Chromatiaceae</taxon>
        <taxon>Rheinheimera</taxon>
    </lineage>
</organism>
<dbReference type="SMART" id="SM00052">
    <property type="entry name" value="EAL"/>
    <property type="match status" value="1"/>
</dbReference>
<dbReference type="RefSeq" id="WP_205312451.1">
    <property type="nucleotide sequence ID" value="NZ_JAERPS020000005.1"/>
</dbReference>
<dbReference type="Gene3D" id="3.30.70.270">
    <property type="match status" value="1"/>
</dbReference>
<evidence type="ECO:0000256" key="1">
    <source>
        <dbReference type="ARBA" id="ARBA00023012"/>
    </source>
</evidence>
<reference evidence="8 9" key="2">
    <citation type="submission" date="2021-08" db="EMBL/GenBank/DDBJ databases">
        <title>Rheinheimera aquimaris sp. nov., isolated from seawater of the East Sea in Korea.</title>
        <authorList>
            <person name="Kim K.H."/>
            <person name="Wenting R."/>
            <person name="Kim K.R."/>
            <person name="Jeon C.O."/>
        </authorList>
    </citation>
    <scope>NUCLEOTIDE SEQUENCE [LARGE SCALE GENOMIC DNA]</scope>
    <source>
        <strain evidence="8 9">MA-13</strain>
    </source>
</reference>
<dbReference type="SUPFAM" id="SSF141868">
    <property type="entry name" value="EAL domain-like"/>
    <property type="match status" value="1"/>
</dbReference>
<evidence type="ECO:0000313" key="8">
    <source>
        <dbReference type="EMBL" id="MBZ9612975.1"/>
    </source>
</evidence>
<dbReference type="SMART" id="SM00448">
    <property type="entry name" value="REC"/>
    <property type="match status" value="2"/>
</dbReference>
<dbReference type="CDD" id="cd01949">
    <property type="entry name" value="GGDEF"/>
    <property type="match status" value="1"/>
</dbReference>
<dbReference type="Pfam" id="PF00990">
    <property type="entry name" value="GGDEF"/>
    <property type="match status" value="1"/>
</dbReference>
<comment type="caution">
    <text evidence="8">The sequence shown here is derived from an EMBL/GenBank/DDBJ whole genome shotgun (WGS) entry which is preliminary data.</text>
</comment>
<dbReference type="InterPro" id="IPR011006">
    <property type="entry name" value="CheY-like_superfamily"/>
</dbReference>
<dbReference type="SUPFAM" id="SSF55073">
    <property type="entry name" value="Nucleotide cyclase"/>
    <property type="match status" value="1"/>
</dbReference>
<dbReference type="SUPFAM" id="SSF47226">
    <property type="entry name" value="Histidine-containing phosphotransfer domain, HPT domain"/>
    <property type="match status" value="1"/>
</dbReference>
<dbReference type="PANTHER" id="PTHR33121:SF79">
    <property type="entry name" value="CYCLIC DI-GMP PHOSPHODIESTERASE PDED-RELATED"/>
    <property type="match status" value="1"/>
</dbReference>
<evidence type="ECO:0000313" key="9">
    <source>
        <dbReference type="Proteomes" id="UP000663814"/>
    </source>
</evidence>
<dbReference type="CDD" id="cd00156">
    <property type="entry name" value="REC"/>
    <property type="match status" value="1"/>
</dbReference>
<dbReference type="Pfam" id="PF00563">
    <property type="entry name" value="EAL"/>
    <property type="match status" value="1"/>
</dbReference>
<dbReference type="EMBL" id="JAERPS020000005">
    <property type="protein sequence ID" value="MBZ9612975.1"/>
    <property type="molecule type" value="Genomic_DNA"/>
</dbReference>